<gene>
    <name evidence="2" type="ORF">SAMN05444349_12144</name>
</gene>
<feature type="chain" id="PRO_5030031309" description="DUF3575 domain-containing protein" evidence="1">
    <location>
        <begin position="24"/>
        <end position="426"/>
    </location>
</feature>
<organism evidence="2 3">
    <name type="scientific">Bacteroides faecichinchillae</name>
    <dbReference type="NCBI Taxonomy" id="871325"/>
    <lineage>
        <taxon>Bacteria</taxon>
        <taxon>Pseudomonadati</taxon>
        <taxon>Bacteroidota</taxon>
        <taxon>Bacteroidia</taxon>
        <taxon>Bacteroidales</taxon>
        <taxon>Bacteroidaceae</taxon>
        <taxon>Bacteroides</taxon>
    </lineage>
</organism>
<dbReference type="InterPro" id="IPR021958">
    <property type="entry name" value="DUF3575"/>
</dbReference>
<dbReference type="RefSeq" id="WP_025075139.1">
    <property type="nucleotide sequence ID" value="NZ_FQVD01000021.1"/>
</dbReference>
<name>A0A1M5BZ60_9BACE</name>
<accession>A0A1M5BZ60</accession>
<evidence type="ECO:0000256" key="1">
    <source>
        <dbReference type="SAM" id="SignalP"/>
    </source>
</evidence>
<keyword evidence="1" id="KW-0732">Signal</keyword>
<dbReference type="EMBL" id="FQVD01000021">
    <property type="protein sequence ID" value="SHF47725.1"/>
    <property type="molecule type" value="Genomic_DNA"/>
</dbReference>
<evidence type="ECO:0000313" key="3">
    <source>
        <dbReference type="Proteomes" id="UP000184436"/>
    </source>
</evidence>
<evidence type="ECO:0000313" key="2">
    <source>
        <dbReference type="EMBL" id="SHF47725.1"/>
    </source>
</evidence>
<protein>
    <recommendedName>
        <fullName evidence="4">DUF3575 domain-containing protein</fullName>
    </recommendedName>
</protein>
<dbReference type="Proteomes" id="UP000184436">
    <property type="component" value="Unassembled WGS sequence"/>
</dbReference>
<evidence type="ECO:0008006" key="4">
    <source>
        <dbReference type="Google" id="ProtNLM"/>
    </source>
</evidence>
<proteinExistence type="predicted"/>
<keyword evidence="3" id="KW-1185">Reference proteome</keyword>
<dbReference type="OrthoDB" id="1046564at2"/>
<dbReference type="AlphaFoldDB" id="A0A1M5BZ60"/>
<feature type="signal peptide" evidence="1">
    <location>
        <begin position="1"/>
        <end position="23"/>
    </location>
</feature>
<sequence>MKHGVYILAFFATLLCLSGKGYASTPSIAVVRDTTFRVIVYFGENEDGIDSCYQNNSQSIALLDSLLDLSLGTESVISIKGEAFASPDGECNSNIDLAVKRINSVKELLQKRYPYIEEEKIEFLAKGEDWTGLRRLISADVNLPDREDVLTLIDYHQDNMMKRKQLLQKLDGGIPYRFIVRDIMPGLRRVEITIVRELPEIEKKAFTPETSTSELFVSTKVEVSPGNNLNKTKEDNFQKRSYEMTVVEMGGPVERKIILAIKNNLIYDLLLAPNLEIEIPISKRWSLNTEYKCPWWLNSEHEFCYQLLSGGVEGRCWLGNRRKRNRLTGHFLGLYTEGGIYDFQFQGDGYQGKYYGAVGVTYGYAKQLARHFSLEFSLGVGYLATEYKKYTPYEGDIVWMNSGRYHFIGPTKAKVSLIWLITTRRQ</sequence>
<dbReference type="STRING" id="871325.SAMN05444349_12144"/>
<dbReference type="Pfam" id="PF12099">
    <property type="entry name" value="DUF3575"/>
    <property type="match status" value="1"/>
</dbReference>
<reference evidence="2 3" key="1">
    <citation type="submission" date="2016-11" db="EMBL/GenBank/DDBJ databases">
        <authorList>
            <person name="Jaros S."/>
            <person name="Januszkiewicz K."/>
            <person name="Wedrychowicz H."/>
        </authorList>
    </citation>
    <scope>NUCLEOTIDE SEQUENCE [LARGE SCALE GENOMIC DNA]</scope>
    <source>
        <strain evidence="2 3">DSM 26883</strain>
    </source>
</reference>